<dbReference type="EMBL" id="FQWV01000005">
    <property type="protein sequence ID" value="SHH28024.1"/>
    <property type="molecule type" value="Genomic_DNA"/>
</dbReference>
<dbReference type="AlphaFoldDB" id="A0A1M5RNZ7"/>
<dbReference type="STRING" id="43928.SAMN05443636_2267"/>
<dbReference type="InterPro" id="IPR002837">
    <property type="entry name" value="DUF123"/>
</dbReference>
<evidence type="ECO:0000313" key="3">
    <source>
        <dbReference type="Proteomes" id="UP000184357"/>
    </source>
</evidence>
<keyword evidence="2" id="KW-0378">Hydrolase</keyword>
<accession>A0A1M5RNZ7</accession>
<keyword evidence="3" id="KW-1185">Reference proteome</keyword>
<reference evidence="2 3" key="1">
    <citation type="submission" date="2016-11" db="EMBL/GenBank/DDBJ databases">
        <authorList>
            <person name="Jaros S."/>
            <person name="Januszkiewicz K."/>
            <person name="Wedrychowicz H."/>
        </authorList>
    </citation>
    <scope>NUCLEOTIDE SEQUENCE [LARGE SCALE GENOMIC DNA]</scope>
    <source>
        <strain evidence="2 3">DSM 9297</strain>
    </source>
</reference>
<feature type="region of interest" description="Disordered" evidence="1">
    <location>
        <begin position="138"/>
        <end position="159"/>
    </location>
</feature>
<sequence length="159" mass="16216">MSASDAGTYTLVFAVPDAVTVEVGALGVHEFPAGAYAYTGSALGAGGFSRIDRHRRVAAGEHDVRHWHVDYLGGHEAVSLSAVERLGDERDEECRLARAIGDAAADGDPVAGFGASDCGCPSHLARFDGAAAAETAASAAYDGARGRDGSPSSRGPDAR</sequence>
<name>A0A1M5RNZ7_9EURY</name>
<keyword evidence="2" id="KW-0540">Nuclease</keyword>
<evidence type="ECO:0000313" key="2">
    <source>
        <dbReference type="EMBL" id="SHH28024.1"/>
    </source>
</evidence>
<dbReference type="Proteomes" id="UP000184357">
    <property type="component" value="Unassembled WGS sequence"/>
</dbReference>
<evidence type="ECO:0000256" key="1">
    <source>
        <dbReference type="SAM" id="MobiDB-lite"/>
    </source>
</evidence>
<organism evidence="2 3">
    <name type="scientific">Halobaculum gomorrense</name>
    <dbReference type="NCBI Taxonomy" id="43928"/>
    <lineage>
        <taxon>Archaea</taxon>
        <taxon>Methanobacteriati</taxon>
        <taxon>Methanobacteriota</taxon>
        <taxon>Stenosarchaea group</taxon>
        <taxon>Halobacteria</taxon>
        <taxon>Halobacteriales</taxon>
        <taxon>Haloferacaceae</taxon>
        <taxon>Halobaculum</taxon>
    </lineage>
</organism>
<gene>
    <name evidence="2" type="ORF">SAMN05443636_2267</name>
</gene>
<dbReference type="GO" id="GO:0004519">
    <property type="term" value="F:endonuclease activity"/>
    <property type="evidence" value="ECO:0007669"/>
    <property type="project" value="UniProtKB-KW"/>
</dbReference>
<proteinExistence type="predicted"/>
<dbReference type="CDD" id="cd10441">
    <property type="entry name" value="GIY-YIG_COG1833"/>
    <property type="match status" value="1"/>
</dbReference>
<protein>
    <submittedName>
        <fullName evidence="2">Uri superfamily endonuclease</fullName>
    </submittedName>
</protein>
<dbReference type="PANTHER" id="PTHR37460">
    <property type="entry name" value="ENDONUCLEASE III"/>
    <property type="match status" value="1"/>
</dbReference>
<keyword evidence="2" id="KW-0255">Endonuclease</keyword>
<dbReference type="RefSeq" id="WP_073309569.1">
    <property type="nucleotide sequence ID" value="NZ_FQWV01000005.1"/>
</dbReference>
<dbReference type="OrthoDB" id="17296at2157"/>
<dbReference type="PANTHER" id="PTHR37460:SF1">
    <property type="entry name" value="ENDONUCLEASE III"/>
    <property type="match status" value="1"/>
</dbReference>
<dbReference type="Pfam" id="PF01986">
    <property type="entry name" value="DUF123"/>
    <property type="match status" value="1"/>
</dbReference>